<keyword evidence="8" id="KW-1185">Reference proteome</keyword>
<dbReference type="AlphaFoldDB" id="A0A0D0DH18"/>
<keyword evidence="2" id="KW-0479">Metal-binding</keyword>
<feature type="domain" description="HAT C-terminal dimerisation" evidence="6">
    <location>
        <begin position="14"/>
        <end position="86"/>
    </location>
</feature>
<dbReference type="EMBL" id="KN827064">
    <property type="protein sequence ID" value="KIK77280.1"/>
    <property type="molecule type" value="Genomic_DNA"/>
</dbReference>
<sequence length="88" mass="10056">MGWVAELWHYLNSLPENVAKDMDIVLWWLEHSSIYPTLARIAWDVCVIPASLVLCKHLFSAGAEIATDHHARLGGESFEELQVMKHAW</sequence>
<reference evidence="8" key="2">
    <citation type="submission" date="2015-01" db="EMBL/GenBank/DDBJ databases">
        <title>Evolutionary Origins and Diversification of the Mycorrhizal Mutualists.</title>
        <authorList>
            <consortium name="DOE Joint Genome Institute"/>
            <consortium name="Mycorrhizal Genomics Consortium"/>
            <person name="Kohler A."/>
            <person name="Kuo A."/>
            <person name="Nagy L.G."/>
            <person name="Floudas D."/>
            <person name="Copeland A."/>
            <person name="Barry K.W."/>
            <person name="Cichocki N."/>
            <person name="Veneault-Fourrey C."/>
            <person name="LaButti K."/>
            <person name="Lindquist E.A."/>
            <person name="Lipzen A."/>
            <person name="Lundell T."/>
            <person name="Morin E."/>
            <person name="Murat C."/>
            <person name="Riley R."/>
            <person name="Ohm R."/>
            <person name="Sun H."/>
            <person name="Tunlid A."/>
            <person name="Henrissat B."/>
            <person name="Grigoriev I.V."/>
            <person name="Hibbett D.S."/>
            <person name="Martin F."/>
        </authorList>
    </citation>
    <scope>NUCLEOTIDE SEQUENCE [LARGE SCALE GENOMIC DNA]</scope>
    <source>
        <strain evidence="8">Ve08.2h10</strain>
    </source>
</reference>
<dbReference type="InterPro" id="IPR052035">
    <property type="entry name" value="ZnF_BED_domain_contain"/>
</dbReference>
<protein>
    <recommendedName>
        <fullName evidence="6">HAT C-terminal dimerisation domain-containing protein</fullName>
    </recommendedName>
</protein>
<dbReference type="GO" id="GO:0008270">
    <property type="term" value="F:zinc ion binding"/>
    <property type="evidence" value="ECO:0007669"/>
    <property type="project" value="UniProtKB-KW"/>
</dbReference>
<dbReference type="Proteomes" id="UP000054538">
    <property type="component" value="Unassembled WGS sequence"/>
</dbReference>
<dbReference type="InParanoid" id="A0A0D0DH18"/>
<proteinExistence type="predicted"/>
<accession>A0A0D0DH18</accession>
<evidence type="ECO:0000256" key="2">
    <source>
        <dbReference type="ARBA" id="ARBA00022723"/>
    </source>
</evidence>
<dbReference type="SUPFAM" id="SSF53098">
    <property type="entry name" value="Ribonuclease H-like"/>
    <property type="match status" value="1"/>
</dbReference>
<evidence type="ECO:0000256" key="3">
    <source>
        <dbReference type="ARBA" id="ARBA00022771"/>
    </source>
</evidence>
<name>A0A0D0DH18_9AGAM</name>
<keyword evidence="4" id="KW-0862">Zinc</keyword>
<keyword evidence="5" id="KW-0539">Nucleus</keyword>
<dbReference type="InterPro" id="IPR008906">
    <property type="entry name" value="HATC_C_dom"/>
</dbReference>
<dbReference type="Pfam" id="PF05699">
    <property type="entry name" value="Dimer_Tnp_hAT"/>
    <property type="match status" value="1"/>
</dbReference>
<dbReference type="PANTHER" id="PTHR46481">
    <property type="entry name" value="ZINC FINGER BED DOMAIN-CONTAINING PROTEIN 4"/>
    <property type="match status" value="1"/>
</dbReference>
<dbReference type="GO" id="GO:0005634">
    <property type="term" value="C:nucleus"/>
    <property type="evidence" value="ECO:0007669"/>
    <property type="project" value="UniProtKB-SubCell"/>
</dbReference>
<dbReference type="PANTHER" id="PTHR46481:SF10">
    <property type="entry name" value="ZINC FINGER BED DOMAIN-CONTAINING PROTEIN 39"/>
    <property type="match status" value="1"/>
</dbReference>
<evidence type="ECO:0000256" key="1">
    <source>
        <dbReference type="ARBA" id="ARBA00004123"/>
    </source>
</evidence>
<evidence type="ECO:0000313" key="8">
    <source>
        <dbReference type="Proteomes" id="UP000054538"/>
    </source>
</evidence>
<organism evidence="7 8">
    <name type="scientific">Paxillus rubicundulus Ve08.2h10</name>
    <dbReference type="NCBI Taxonomy" id="930991"/>
    <lineage>
        <taxon>Eukaryota</taxon>
        <taxon>Fungi</taxon>
        <taxon>Dikarya</taxon>
        <taxon>Basidiomycota</taxon>
        <taxon>Agaricomycotina</taxon>
        <taxon>Agaricomycetes</taxon>
        <taxon>Agaricomycetidae</taxon>
        <taxon>Boletales</taxon>
        <taxon>Paxilineae</taxon>
        <taxon>Paxillaceae</taxon>
        <taxon>Paxillus</taxon>
    </lineage>
</organism>
<comment type="subcellular location">
    <subcellularLocation>
        <location evidence="1">Nucleus</location>
    </subcellularLocation>
</comment>
<evidence type="ECO:0000256" key="4">
    <source>
        <dbReference type="ARBA" id="ARBA00022833"/>
    </source>
</evidence>
<evidence type="ECO:0000256" key="5">
    <source>
        <dbReference type="ARBA" id="ARBA00023242"/>
    </source>
</evidence>
<dbReference type="GO" id="GO:0046983">
    <property type="term" value="F:protein dimerization activity"/>
    <property type="evidence" value="ECO:0007669"/>
    <property type="project" value="InterPro"/>
</dbReference>
<dbReference type="InterPro" id="IPR012337">
    <property type="entry name" value="RNaseH-like_sf"/>
</dbReference>
<keyword evidence="3" id="KW-0863">Zinc-finger</keyword>
<gene>
    <name evidence="7" type="ORF">PAXRUDRAFT_167380</name>
</gene>
<evidence type="ECO:0000313" key="7">
    <source>
        <dbReference type="EMBL" id="KIK77280.1"/>
    </source>
</evidence>
<dbReference type="HOGENOM" id="CLU_009123_13_4_1"/>
<evidence type="ECO:0000259" key="6">
    <source>
        <dbReference type="Pfam" id="PF05699"/>
    </source>
</evidence>
<dbReference type="OrthoDB" id="3262464at2759"/>
<reference evidence="7 8" key="1">
    <citation type="submission" date="2014-04" db="EMBL/GenBank/DDBJ databases">
        <authorList>
            <consortium name="DOE Joint Genome Institute"/>
            <person name="Kuo A."/>
            <person name="Kohler A."/>
            <person name="Jargeat P."/>
            <person name="Nagy L.G."/>
            <person name="Floudas D."/>
            <person name="Copeland A."/>
            <person name="Barry K.W."/>
            <person name="Cichocki N."/>
            <person name="Veneault-Fourrey C."/>
            <person name="LaButti K."/>
            <person name="Lindquist E.A."/>
            <person name="Lipzen A."/>
            <person name="Lundell T."/>
            <person name="Morin E."/>
            <person name="Murat C."/>
            <person name="Sun H."/>
            <person name="Tunlid A."/>
            <person name="Henrissat B."/>
            <person name="Grigoriev I.V."/>
            <person name="Hibbett D.S."/>
            <person name="Martin F."/>
            <person name="Nordberg H.P."/>
            <person name="Cantor M.N."/>
            <person name="Hua S.X."/>
        </authorList>
    </citation>
    <scope>NUCLEOTIDE SEQUENCE [LARGE SCALE GENOMIC DNA]</scope>
    <source>
        <strain evidence="7 8">Ve08.2h10</strain>
    </source>
</reference>